<evidence type="ECO:0008006" key="3">
    <source>
        <dbReference type="Google" id="ProtNLM"/>
    </source>
</evidence>
<dbReference type="Gene3D" id="2.60.40.10">
    <property type="entry name" value="Immunoglobulins"/>
    <property type="match status" value="2"/>
</dbReference>
<evidence type="ECO:0000313" key="1">
    <source>
        <dbReference type="EMBL" id="MDC2887715.1"/>
    </source>
</evidence>
<dbReference type="SUPFAM" id="SSF49373">
    <property type="entry name" value="Invasin/intimin cell-adhesion fragments"/>
    <property type="match status" value="1"/>
</dbReference>
<keyword evidence="2" id="KW-1185">Reference proteome</keyword>
<protein>
    <recommendedName>
        <fullName evidence="3">Big-1 domain-containing protein</fullName>
    </recommendedName>
</protein>
<organism evidence="1 2">
    <name type="scientific">Psychrosphaera algicola</name>
    <dbReference type="NCBI Taxonomy" id="3023714"/>
    <lineage>
        <taxon>Bacteria</taxon>
        <taxon>Pseudomonadati</taxon>
        <taxon>Pseudomonadota</taxon>
        <taxon>Gammaproteobacteria</taxon>
        <taxon>Alteromonadales</taxon>
        <taxon>Pseudoalteromonadaceae</taxon>
        <taxon>Psychrosphaera</taxon>
    </lineage>
</organism>
<comment type="caution">
    <text evidence="1">The sequence shown here is derived from an EMBL/GenBank/DDBJ whole genome shotgun (WGS) entry which is preliminary data.</text>
</comment>
<evidence type="ECO:0000313" key="2">
    <source>
        <dbReference type="Proteomes" id="UP001528411"/>
    </source>
</evidence>
<reference evidence="1 2" key="1">
    <citation type="submission" date="2023-01" db="EMBL/GenBank/DDBJ databases">
        <title>Psychrosphaera sp. nov., isolated from marine algae.</title>
        <authorList>
            <person name="Bayburt H."/>
            <person name="Choi B.J."/>
            <person name="Kim J.M."/>
            <person name="Choi D.G."/>
            <person name="Jeon C.O."/>
        </authorList>
    </citation>
    <scope>NUCLEOTIDE SEQUENCE [LARGE SCALE GENOMIC DNA]</scope>
    <source>
        <strain evidence="1 2">G1-22</strain>
    </source>
</reference>
<accession>A0ABT5F852</accession>
<dbReference type="EMBL" id="JAQOMS010000002">
    <property type="protein sequence ID" value="MDC2887715.1"/>
    <property type="molecule type" value="Genomic_DNA"/>
</dbReference>
<dbReference type="InterPro" id="IPR008964">
    <property type="entry name" value="Invasin/intimin_cell_adhesion"/>
</dbReference>
<dbReference type="Proteomes" id="UP001528411">
    <property type="component" value="Unassembled WGS sequence"/>
</dbReference>
<dbReference type="InterPro" id="IPR013783">
    <property type="entry name" value="Ig-like_fold"/>
</dbReference>
<gene>
    <name evidence="1" type="ORF">PN838_01135</name>
</gene>
<sequence length="586" mass="61962">MSNSDSIAYEVIAGVNVESVNLGYFDDSNTFILDQFKPDPSLETPATINAGATLGIEFSIVDDAHELITDSITASFTSTCAANDKASIDTAITSVKGTFKATYKDISCAGNSGNVDTIIATITVNSKDYVITHDITLLPEGLGSIEFVSASPESIVIKGAGGQGQQEFSTITFLVRGELGNPIEQQKVEFSLTSKVGDIKLVNDSGTTNSNGLVSAIVLSGTVPTSVRVNATVALENDINISTQSDLLSINTGLPDQDSFTIAFSETNPEARNIVGKQVIVSAYLADSFNNPIPDGTTINFTTEGGAIESHCNTINGKCSVMWTSQEPFLDDHRATILAYAIGHETFFDVNGDNIMGDADGTVANNLIGNMDAVDSGFQRPDTQLTSGFIDLQDAWRDDNENMLYDSGEKFFDYNSNAAHDIGDGYFNGPHCNSTTLCSDDANKLIHIRRAGVLITSSSNAYLKVTQLSNDAVLAQNYGNESISSSTAIARNDFASYKLAISDNAMQTMAVGTQISVTTTAGELSGTTQLRIADTVGTLDPDGYGGAFMTFTLKNNVGETDTAEVSIEVVAPSGTSTNTSFTVALD</sequence>
<dbReference type="RefSeq" id="WP_272179518.1">
    <property type="nucleotide sequence ID" value="NZ_JAQOMS010000002.1"/>
</dbReference>
<name>A0ABT5F852_9GAMM</name>
<proteinExistence type="predicted"/>